<proteinExistence type="predicted"/>
<feature type="region of interest" description="Disordered" evidence="2">
    <location>
        <begin position="538"/>
        <end position="605"/>
    </location>
</feature>
<feature type="region of interest" description="Disordered" evidence="2">
    <location>
        <begin position="1"/>
        <end position="138"/>
    </location>
</feature>
<keyword evidence="1" id="KW-0175">Coiled coil</keyword>
<sequence length="738" mass="81332">SLSLSLCDSNGAAASSEGVAMSRSSRTHLPSRIPSLLPSSSKPPAPASGPPQPLQAPRGTRILHRRRLRNPAFPGRRLGLGGAAAGAGGRRSGPTTPLLRWKFDDADLSGKPAGRPHPGGAKARRKPEVGAGAGAGATAAGPVSARRLAAGIWQLQLPELSVPVKSVAARPVHGHLQSPHFCKLNTTGIHKDRIDALRSPLSVPNLNNGVSSKLGDHAALPYSAMERATKWDPGFPKASDEVFRFYSHLKLLEDQQVTTVSVVSALQDELEGARARINELEAERRLSKKKLDHFLKKLSEEKASWRMREHEKVRAVIDDMRDALNREKKNRQRMEIVNSKLVNELAEAKLSAKRYLQDYEKERKARELVEEVCDELAKEIGEDKAEVEALKRESMKIREEVEEERRMLQMAEVWREERVQMKLIDAKLILEEKYSQLSKLQSDLEAFLKARSSFNSDVTDIKEAELLRDAADSVKVQEVNEFVYQPPTASEDIFSVFEELHPGEETNEREIEPCYGYSPASRASKVLTVSPEINGFIEKPINRYPNGTTGRDRGIEDDSGWETMSPAEEQGSSNSPDGSDPSGNGFCESNASGSGTDWEDNAEDGNANSEISEVLSSTTKQSRKKMSSIARLWRSSSPNNGEKYKIMSVEAANGRLSNGRTSNGTLSPDVGLGEAGLDPMNVGEWSSPDSVNPHITRGMKGCIEWPRGMQKHSLKSKLLEARMESQKIQLRHVLKQKI</sequence>
<reference evidence="4" key="1">
    <citation type="submission" date="2015-07" db="EMBL/GenBank/DDBJ databases">
        <title>Transcriptome Assembly of Anthurium amnicola.</title>
        <authorList>
            <person name="Suzuki J."/>
        </authorList>
    </citation>
    <scope>NUCLEOTIDE SEQUENCE</scope>
</reference>
<feature type="compositionally biased region" description="Gly residues" evidence="2">
    <location>
        <begin position="78"/>
        <end position="91"/>
    </location>
</feature>
<dbReference type="EMBL" id="GDJX01005921">
    <property type="protein sequence ID" value="JAT62015.1"/>
    <property type="molecule type" value="Transcribed_RNA"/>
</dbReference>
<feature type="coiled-coil region" evidence="1">
    <location>
        <begin position="263"/>
        <end position="407"/>
    </location>
</feature>
<evidence type="ECO:0000313" key="3">
    <source>
        <dbReference type="EMBL" id="JAT62015.1"/>
    </source>
</evidence>
<accession>A0A1D1ZL55</accession>
<dbReference type="AlphaFoldDB" id="A0A1D1ZL55"/>
<evidence type="ECO:0000256" key="1">
    <source>
        <dbReference type="SAM" id="Coils"/>
    </source>
</evidence>
<dbReference type="PANTHER" id="PTHR31071">
    <property type="entry name" value="GB|AAF24581.1"/>
    <property type="match status" value="1"/>
</dbReference>
<feature type="non-terminal residue" evidence="4">
    <location>
        <position position="1"/>
    </location>
</feature>
<protein>
    <submittedName>
        <fullName evidence="4">Uncharacterized protein At5g41620</fullName>
    </submittedName>
</protein>
<feature type="compositionally biased region" description="Low complexity" evidence="2">
    <location>
        <begin position="30"/>
        <end position="40"/>
    </location>
</feature>
<dbReference type="InterPro" id="IPR043424">
    <property type="entry name" value="BLT-like"/>
</dbReference>
<organism evidence="4">
    <name type="scientific">Anthurium amnicola</name>
    <dbReference type="NCBI Taxonomy" id="1678845"/>
    <lineage>
        <taxon>Eukaryota</taxon>
        <taxon>Viridiplantae</taxon>
        <taxon>Streptophyta</taxon>
        <taxon>Embryophyta</taxon>
        <taxon>Tracheophyta</taxon>
        <taxon>Spermatophyta</taxon>
        <taxon>Magnoliopsida</taxon>
        <taxon>Liliopsida</taxon>
        <taxon>Araceae</taxon>
        <taxon>Pothoideae</taxon>
        <taxon>Potheae</taxon>
        <taxon>Anthurium</taxon>
    </lineage>
</organism>
<feature type="compositionally biased region" description="Low complexity" evidence="2">
    <location>
        <begin position="571"/>
        <end position="585"/>
    </location>
</feature>
<name>A0A1D1ZL55_9ARAE</name>
<gene>
    <name evidence="4" type="primary">At5g41620_10</name>
    <name evidence="3" type="synonym">At5g41620_3</name>
    <name evidence="4" type="ORF">g.65364</name>
    <name evidence="3" type="ORF">g.65366</name>
</gene>
<dbReference type="PANTHER" id="PTHR31071:SF2">
    <property type="entry name" value="ACTIN CYTOSKELETON-REGULATORY COMPLEX PAN-LIKE PROTEIN"/>
    <property type="match status" value="1"/>
</dbReference>
<dbReference type="EMBL" id="GDJX01000226">
    <property type="protein sequence ID" value="JAT67710.1"/>
    <property type="molecule type" value="Transcribed_RNA"/>
</dbReference>
<feature type="compositionally biased region" description="Pro residues" evidence="2">
    <location>
        <begin position="41"/>
        <end position="54"/>
    </location>
</feature>
<evidence type="ECO:0000256" key="2">
    <source>
        <dbReference type="SAM" id="MobiDB-lite"/>
    </source>
</evidence>
<evidence type="ECO:0000313" key="4">
    <source>
        <dbReference type="EMBL" id="JAT67710.1"/>
    </source>
</evidence>